<comment type="caution">
    <text evidence="1">The sequence shown here is derived from an EMBL/GenBank/DDBJ whole genome shotgun (WGS) entry which is preliminary data.</text>
</comment>
<keyword evidence="2" id="KW-1185">Reference proteome</keyword>
<name>A0ABT8BSG9_9VIBR</name>
<sequence>MNRVFIAAYPLILSKVDGFPQPNALRLQAQRLEADLAIMGAN</sequence>
<organism evidence="1 2">
    <name type="scientific">Vibrio ostreicida</name>
    <dbReference type="NCBI Taxonomy" id="526588"/>
    <lineage>
        <taxon>Bacteria</taxon>
        <taxon>Pseudomonadati</taxon>
        <taxon>Pseudomonadota</taxon>
        <taxon>Gammaproteobacteria</taxon>
        <taxon>Vibrionales</taxon>
        <taxon>Vibrionaceae</taxon>
        <taxon>Vibrio</taxon>
    </lineage>
</organism>
<evidence type="ECO:0000313" key="1">
    <source>
        <dbReference type="EMBL" id="MDN3609609.1"/>
    </source>
</evidence>
<accession>A0ABT8BSG9</accession>
<evidence type="ECO:0000313" key="2">
    <source>
        <dbReference type="Proteomes" id="UP001238540"/>
    </source>
</evidence>
<gene>
    <name evidence="1" type="ORF">QWZ16_07820</name>
</gene>
<dbReference type="Proteomes" id="UP001238540">
    <property type="component" value="Unassembled WGS sequence"/>
</dbReference>
<dbReference type="EMBL" id="JAUFQC010000001">
    <property type="protein sequence ID" value="MDN3609609.1"/>
    <property type="molecule type" value="Genomic_DNA"/>
</dbReference>
<protein>
    <submittedName>
        <fullName evidence="1">Uncharacterized protein</fullName>
    </submittedName>
</protein>
<reference evidence="2" key="1">
    <citation type="journal article" date="2019" name="Int. J. Syst. Evol. Microbiol.">
        <title>The Global Catalogue of Microorganisms (GCM) 10K type strain sequencing project: providing services to taxonomists for standard genome sequencing and annotation.</title>
        <authorList>
            <consortium name="The Broad Institute Genomics Platform"/>
            <consortium name="The Broad Institute Genome Sequencing Center for Infectious Disease"/>
            <person name="Wu L."/>
            <person name="Ma J."/>
        </authorList>
    </citation>
    <scope>NUCLEOTIDE SEQUENCE [LARGE SCALE GENOMIC DNA]</scope>
    <source>
        <strain evidence="2">CECT 7398</strain>
    </source>
</reference>
<dbReference type="RefSeq" id="WP_281249484.1">
    <property type="nucleotide sequence ID" value="NZ_JABEYA020000002.1"/>
</dbReference>
<proteinExistence type="predicted"/>